<evidence type="ECO:0000313" key="3">
    <source>
        <dbReference type="EMBL" id="KAK4417408.1"/>
    </source>
</evidence>
<name>A0AAE2CCS0_9LAMI</name>
<keyword evidence="4" id="KW-1185">Reference proteome</keyword>
<feature type="region of interest" description="Disordered" evidence="1">
    <location>
        <begin position="195"/>
        <end position="236"/>
    </location>
</feature>
<dbReference type="Proteomes" id="UP001293254">
    <property type="component" value="Unassembled WGS sequence"/>
</dbReference>
<dbReference type="Pfam" id="PF13966">
    <property type="entry name" value="zf-RVT"/>
    <property type="match status" value="1"/>
</dbReference>
<protein>
    <recommendedName>
        <fullName evidence="2">Reverse transcriptase zinc-binding domain-containing protein</fullName>
    </recommendedName>
</protein>
<evidence type="ECO:0000256" key="1">
    <source>
        <dbReference type="SAM" id="MobiDB-lite"/>
    </source>
</evidence>
<organism evidence="3 4">
    <name type="scientific">Sesamum alatum</name>
    <dbReference type="NCBI Taxonomy" id="300844"/>
    <lineage>
        <taxon>Eukaryota</taxon>
        <taxon>Viridiplantae</taxon>
        <taxon>Streptophyta</taxon>
        <taxon>Embryophyta</taxon>
        <taxon>Tracheophyta</taxon>
        <taxon>Spermatophyta</taxon>
        <taxon>Magnoliopsida</taxon>
        <taxon>eudicotyledons</taxon>
        <taxon>Gunneridae</taxon>
        <taxon>Pentapetalae</taxon>
        <taxon>asterids</taxon>
        <taxon>lamiids</taxon>
        <taxon>Lamiales</taxon>
        <taxon>Pedaliaceae</taxon>
        <taxon>Sesamum</taxon>
    </lineage>
</organism>
<sequence>MDGSLLDLGSALSLTEEEDEGVVIPDATLSHTGHFELTLVGRLLSLRLANFDSLSRTFVNLLHPAKGVDIRRISDNRALSPGDSPETVSLDWNGFVDPGVHTPYGPWLRDNSFGGRSSLDSSIFRPTVVRPFRGLISSSLSSAEPSSSTWRVREVQIFGNFGPRPTTSGVNLNGSSTASPPIVESSPIHVQNAFLNSPVHSPTPTRPLMSDPAPNIGPFPPSPDSLKQAAQSPTQNFASVPRATCVAPAASSSSPIPSSSRRSTPIVTPGELNLVDVPLGEVAEGGSGNEFPSLFSTENVDRADSGMRSRHRDRGLGCKRKLPFSIAASGLRRPIKKRGPIHFEGDAQLISSLPVPQASAPDCLEAGIFFRNKSFRIRPKVFTWRLCNQALPTAANLKRHHLQGQYVCPHCSNEAEDSKHAMLDCDFARQTWALTHLPWNVISRWGNCSESWIRFLHRNLEAWE</sequence>
<gene>
    <name evidence="3" type="ORF">Salat_2566400</name>
</gene>
<dbReference type="AlphaFoldDB" id="A0AAE2CCS0"/>
<evidence type="ECO:0000313" key="4">
    <source>
        <dbReference type="Proteomes" id="UP001293254"/>
    </source>
</evidence>
<feature type="region of interest" description="Disordered" evidence="1">
    <location>
        <begin position="248"/>
        <end position="267"/>
    </location>
</feature>
<proteinExistence type="predicted"/>
<feature type="domain" description="Reverse transcriptase zinc-binding" evidence="2">
    <location>
        <begin position="372"/>
        <end position="432"/>
    </location>
</feature>
<reference evidence="3" key="2">
    <citation type="journal article" date="2024" name="Plant">
        <title>Genomic evolution and insights into agronomic trait innovations of Sesamum species.</title>
        <authorList>
            <person name="Miao H."/>
            <person name="Wang L."/>
            <person name="Qu L."/>
            <person name="Liu H."/>
            <person name="Sun Y."/>
            <person name="Le M."/>
            <person name="Wang Q."/>
            <person name="Wei S."/>
            <person name="Zheng Y."/>
            <person name="Lin W."/>
            <person name="Duan Y."/>
            <person name="Cao H."/>
            <person name="Xiong S."/>
            <person name="Wang X."/>
            <person name="Wei L."/>
            <person name="Li C."/>
            <person name="Ma Q."/>
            <person name="Ju M."/>
            <person name="Zhao R."/>
            <person name="Li G."/>
            <person name="Mu C."/>
            <person name="Tian Q."/>
            <person name="Mei H."/>
            <person name="Zhang T."/>
            <person name="Gao T."/>
            <person name="Zhang H."/>
        </authorList>
    </citation>
    <scope>NUCLEOTIDE SEQUENCE</scope>
    <source>
        <strain evidence="3">3651</strain>
    </source>
</reference>
<evidence type="ECO:0000259" key="2">
    <source>
        <dbReference type="Pfam" id="PF13966"/>
    </source>
</evidence>
<reference evidence="3" key="1">
    <citation type="submission" date="2020-06" db="EMBL/GenBank/DDBJ databases">
        <authorList>
            <person name="Li T."/>
            <person name="Hu X."/>
            <person name="Zhang T."/>
            <person name="Song X."/>
            <person name="Zhang H."/>
            <person name="Dai N."/>
            <person name="Sheng W."/>
            <person name="Hou X."/>
            <person name="Wei L."/>
        </authorList>
    </citation>
    <scope>NUCLEOTIDE SEQUENCE</scope>
    <source>
        <strain evidence="3">3651</strain>
        <tissue evidence="3">Leaf</tissue>
    </source>
</reference>
<dbReference type="EMBL" id="JACGWO010000010">
    <property type="protein sequence ID" value="KAK4417408.1"/>
    <property type="molecule type" value="Genomic_DNA"/>
</dbReference>
<dbReference type="InterPro" id="IPR026960">
    <property type="entry name" value="RVT-Znf"/>
</dbReference>
<comment type="caution">
    <text evidence="3">The sequence shown here is derived from an EMBL/GenBank/DDBJ whole genome shotgun (WGS) entry which is preliminary data.</text>
</comment>
<accession>A0AAE2CCS0</accession>